<proteinExistence type="predicted"/>
<organism evidence="1 2">
    <name type="scientific">Kluyveromyces marxianus</name>
    <name type="common">Yeast</name>
    <name type="synonym">Candida kefyr</name>
    <dbReference type="NCBI Taxonomy" id="4911"/>
    <lineage>
        <taxon>Eukaryota</taxon>
        <taxon>Fungi</taxon>
        <taxon>Dikarya</taxon>
        <taxon>Ascomycota</taxon>
        <taxon>Saccharomycotina</taxon>
        <taxon>Saccharomycetes</taxon>
        <taxon>Saccharomycetales</taxon>
        <taxon>Saccharomycetaceae</taxon>
        <taxon>Kluyveromyces</taxon>
    </lineage>
</organism>
<evidence type="ECO:0000313" key="2">
    <source>
        <dbReference type="Proteomes" id="UP000422736"/>
    </source>
</evidence>
<gene>
    <name evidence="1" type="primary">TRS85</name>
    <name evidence="1" type="ORF">FIM1_2586</name>
</gene>
<reference evidence="1 2" key="1">
    <citation type="submission" date="2016-03" db="EMBL/GenBank/DDBJ databases">
        <title>How can Kluyveromyces marxianus grow so fast - potential evolutionary course in Saccharomyces Complex revealed by comparative genomics.</title>
        <authorList>
            <person name="Mo W."/>
            <person name="Lu W."/>
            <person name="Yang X."/>
            <person name="Qi J."/>
            <person name="Lv H."/>
        </authorList>
    </citation>
    <scope>NUCLEOTIDE SEQUENCE [LARGE SCALE GENOMIC DNA]</scope>
    <source>
        <strain evidence="1 2">FIM1</strain>
    </source>
</reference>
<dbReference type="InterPro" id="IPR024420">
    <property type="entry name" value="TRAPP_III_complex_Trs85"/>
</dbReference>
<dbReference type="PANTHER" id="PTHR12975:SF6">
    <property type="entry name" value="TRAFFICKING PROTEIN PARTICLE COMPLEX SUBUNIT 8"/>
    <property type="match status" value="1"/>
</dbReference>
<protein>
    <submittedName>
        <fullName evidence="1">Transport protein particle 85 kDa subunit</fullName>
    </submittedName>
</protein>
<evidence type="ECO:0000313" key="1">
    <source>
        <dbReference type="EMBL" id="QGN15888.1"/>
    </source>
</evidence>
<sequence length="652" mass="75811">MSLRFSYEKYMNLIQYPEHWGNPIPQEISKKVIYNTLSPCICVQSNSVLDNHLREMYNIDSVSMLFRYFGDYIQDRDQIASASNLNLDGVNNGGAGVKSRRRHRSDSLSQRQASECVRFTRSLEDLISIDSEDHILQPNDIDRFLSQYLEKLEPLMEKHDSPSKILKHSIYHRFFITLSSINLSRYHTFHHPVAALLPIDITKGQGYDYAKEILISFKNLHNNLSHFPEFININDILPIFVLCYDENSREQWEAVQSLIKSLKKQLFVESVPIPLFTTYEHAPLTTLHSPITVSLHEQVFSMSNPVSINVPSILLNHIYDTITSIVEGLMIPFMHRKLVFWDETVLQPRKSIFQSNKFFRKFISPKTNHPTPHKIIKNQDTGAEDIMFPAGSPEFLLRKLADWSFMLSDFKKAYSIYDLLTKDFEAYPQYLAPCLEAKSVSLLMGAQNIITAKTIKTEIDPLMKRAIEQYKKEDGKHDLHLIHCILTFSDLLLSLSDTWVSSPLAINYLTYILNFNLLGPYASVIIWERIAYAYEICIDLRVSEHTLPRVDELKALDIDDESRESIAEKGIDYEENRWENPDKLVFDNLRSEGLTRFRKYSLYQLVAAKKWTELHKDNQAKWCMYQATPVYEKLKLSKREDGLFHRLNVSLS</sequence>
<name>A0ABX6EUC6_KLUMA</name>
<dbReference type="Proteomes" id="UP000422736">
    <property type="component" value="Chromosome 4"/>
</dbReference>
<reference evidence="1 2" key="2">
    <citation type="submission" date="2019-11" db="EMBL/GenBank/DDBJ databases">
        <authorList>
            <person name="Lu H."/>
        </authorList>
    </citation>
    <scope>NUCLEOTIDE SEQUENCE [LARGE SCALE GENOMIC DNA]</scope>
    <source>
        <strain evidence="1 2">FIM1</strain>
    </source>
</reference>
<dbReference type="EMBL" id="CP015057">
    <property type="protein sequence ID" value="QGN15888.1"/>
    <property type="molecule type" value="Genomic_DNA"/>
</dbReference>
<dbReference type="Pfam" id="PF12739">
    <property type="entry name" value="TRAPPC-Trs85"/>
    <property type="match status" value="1"/>
</dbReference>
<dbReference type="PANTHER" id="PTHR12975">
    <property type="entry name" value="TRANSPORT PROTEIN TRAPP"/>
    <property type="match status" value="1"/>
</dbReference>
<keyword evidence="2" id="KW-1185">Reference proteome</keyword>
<accession>A0ABX6EUC6</accession>